<proteinExistence type="predicted"/>
<accession>A0A382EIC4</accession>
<sequence length="42" mass="4654">MVRVDIIKVISEWCWFCGNALGKLKSRNLGKFPQDSSGLAVS</sequence>
<dbReference type="AlphaFoldDB" id="A0A382EIC4"/>
<organism evidence="1">
    <name type="scientific">marine metagenome</name>
    <dbReference type="NCBI Taxonomy" id="408172"/>
    <lineage>
        <taxon>unclassified sequences</taxon>
        <taxon>metagenomes</taxon>
        <taxon>ecological metagenomes</taxon>
    </lineage>
</organism>
<reference evidence="1" key="1">
    <citation type="submission" date="2018-05" db="EMBL/GenBank/DDBJ databases">
        <authorList>
            <person name="Lanie J.A."/>
            <person name="Ng W.-L."/>
            <person name="Kazmierczak K.M."/>
            <person name="Andrzejewski T.M."/>
            <person name="Davidsen T.M."/>
            <person name="Wayne K.J."/>
            <person name="Tettelin H."/>
            <person name="Glass J.I."/>
            <person name="Rusch D."/>
            <person name="Podicherti R."/>
            <person name="Tsui H.-C.T."/>
            <person name="Winkler M.E."/>
        </authorList>
    </citation>
    <scope>NUCLEOTIDE SEQUENCE</scope>
</reference>
<evidence type="ECO:0000313" key="1">
    <source>
        <dbReference type="EMBL" id="SVB50478.1"/>
    </source>
</evidence>
<dbReference type="EMBL" id="UINC01044689">
    <property type="protein sequence ID" value="SVB50478.1"/>
    <property type="molecule type" value="Genomic_DNA"/>
</dbReference>
<gene>
    <name evidence="1" type="ORF">METZ01_LOCUS203332</name>
</gene>
<protein>
    <submittedName>
        <fullName evidence="1">Uncharacterized protein</fullName>
    </submittedName>
</protein>
<name>A0A382EIC4_9ZZZZ</name>